<comment type="subcellular location">
    <subcellularLocation>
        <location evidence="2">Mitochondrion matrix</location>
    </subcellularLocation>
</comment>
<dbReference type="FunFam" id="1.10.540.10:FF:000010">
    <property type="entry name" value="Medium-chain specific acyl-CoA dehydrogenase, mitochondrial"/>
    <property type="match status" value="1"/>
</dbReference>
<feature type="domain" description="Acyl-CoA oxidase/dehydrogenase middle" evidence="19">
    <location>
        <begin position="134"/>
        <end position="232"/>
    </location>
</feature>
<evidence type="ECO:0000256" key="16">
    <source>
        <dbReference type="SAM" id="Coils"/>
    </source>
</evidence>
<evidence type="ECO:0000256" key="11">
    <source>
        <dbReference type="ARBA" id="ARBA00023002"/>
    </source>
</evidence>
<dbReference type="SUPFAM" id="SSF47203">
    <property type="entry name" value="Acyl-CoA dehydrogenase C-terminal domain-like"/>
    <property type="match status" value="1"/>
</dbReference>
<keyword evidence="16" id="KW-0175">Coiled coil</keyword>
<dbReference type="InterPro" id="IPR046373">
    <property type="entry name" value="Acyl-CoA_Oxase/DH_mid-dom_sf"/>
</dbReference>
<keyword evidence="9" id="KW-0276">Fatty acid metabolism</keyword>
<dbReference type="InterPro" id="IPR006091">
    <property type="entry name" value="Acyl-CoA_Oxase/DH_mid-dom"/>
</dbReference>
<dbReference type="InterPro" id="IPR037069">
    <property type="entry name" value="AcylCoA_DH/ox_N_sf"/>
</dbReference>
<evidence type="ECO:0000256" key="6">
    <source>
        <dbReference type="ARBA" id="ARBA00019125"/>
    </source>
</evidence>
<feature type="compositionally biased region" description="Polar residues" evidence="17">
    <location>
        <begin position="464"/>
        <end position="476"/>
    </location>
</feature>
<evidence type="ECO:0000256" key="14">
    <source>
        <dbReference type="ARBA" id="ARBA00047882"/>
    </source>
</evidence>
<dbReference type="InterPro" id="IPR006089">
    <property type="entry name" value="Acyl-CoA_DH_CS"/>
</dbReference>
<evidence type="ECO:0000256" key="7">
    <source>
        <dbReference type="ARBA" id="ARBA00022630"/>
    </source>
</evidence>
<dbReference type="AlphaFoldDB" id="A0A310SEM6"/>
<evidence type="ECO:0000256" key="17">
    <source>
        <dbReference type="SAM" id="MobiDB-lite"/>
    </source>
</evidence>
<dbReference type="OrthoDB" id="434771at2759"/>
<dbReference type="GO" id="GO:0005759">
    <property type="term" value="C:mitochondrial matrix"/>
    <property type="evidence" value="ECO:0007669"/>
    <property type="project" value="UniProtKB-SubCell"/>
</dbReference>
<evidence type="ECO:0000259" key="19">
    <source>
        <dbReference type="Pfam" id="PF02770"/>
    </source>
</evidence>
<dbReference type="PROSITE" id="PS00073">
    <property type="entry name" value="ACYL_COA_DH_2"/>
    <property type="match status" value="1"/>
</dbReference>
<evidence type="ECO:0000313" key="22">
    <source>
        <dbReference type="Proteomes" id="UP000250275"/>
    </source>
</evidence>
<feature type="region of interest" description="Disordered" evidence="17">
    <location>
        <begin position="564"/>
        <end position="592"/>
    </location>
</feature>
<dbReference type="GO" id="GO:0050660">
    <property type="term" value="F:flavin adenine dinucleotide binding"/>
    <property type="evidence" value="ECO:0007669"/>
    <property type="project" value="InterPro"/>
</dbReference>
<keyword evidence="12" id="KW-0443">Lipid metabolism</keyword>
<dbReference type="Gene3D" id="1.20.140.10">
    <property type="entry name" value="Butyryl-CoA Dehydrogenase, subunit A, domain 3"/>
    <property type="match status" value="1"/>
</dbReference>
<evidence type="ECO:0000259" key="20">
    <source>
        <dbReference type="Pfam" id="PF02771"/>
    </source>
</evidence>
<keyword evidence="7 15" id="KW-0285">Flavoprotein</keyword>
<feature type="compositionally biased region" description="Low complexity" evidence="17">
    <location>
        <begin position="450"/>
        <end position="463"/>
    </location>
</feature>
<feature type="coiled-coil region" evidence="16">
    <location>
        <begin position="11"/>
        <end position="38"/>
    </location>
</feature>
<dbReference type="SUPFAM" id="SSF56645">
    <property type="entry name" value="Acyl-CoA dehydrogenase NM domain-like"/>
    <property type="match status" value="1"/>
</dbReference>
<keyword evidence="10" id="KW-0809">Transit peptide</keyword>
<feature type="domain" description="Acyl-CoA dehydrogenase/oxidase C-terminal" evidence="18">
    <location>
        <begin position="244"/>
        <end position="394"/>
    </location>
</feature>
<organism evidence="21 22">
    <name type="scientific">Eufriesea mexicana</name>
    <dbReference type="NCBI Taxonomy" id="516756"/>
    <lineage>
        <taxon>Eukaryota</taxon>
        <taxon>Metazoa</taxon>
        <taxon>Ecdysozoa</taxon>
        <taxon>Arthropoda</taxon>
        <taxon>Hexapoda</taxon>
        <taxon>Insecta</taxon>
        <taxon>Pterygota</taxon>
        <taxon>Neoptera</taxon>
        <taxon>Endopterygota</taxon>
        <taxon>Hymenoptera</taxon>
        <taxon>Apocrita</taxon>
        <taxon>Aculeata</taxon>
        <taxon>Apoidea</taxon>
        <taxon>Anthophila</taxon>
        <taxon>Apidae</taxon>
        <taxon>Eufriesea</taxon>
    </lineage>
</organism>
<dbReference type="InterPro" id="IPR009075">
    <property type="entry name" value="AcylCo_DH/oxidase_C"/>
</dbReference>
<dbReference type="PANTHER" id="PTHR48083:SF2">
    <property type="entry name" value="MEDIUM-CHAIN SPECIFIC ACYL-COA DEHYDROGENASE, MITOCHONDRIAL"/>
    <property type="match status" value="1"/>
</dbReference>
<dbReference type="Pfam" id="PF00441">
    <property type="entry name" value="Acyl-CoA_dh_1"/>
    <property type="match status" value="1"/>
</dbReference>
<feature type="region of interest" description="Disordered" evidence="17">
    <location>
        <begin position="450"/>
        <end position="522"/>
    </location>
</feature>
<evidence type="ECO:0000256" key="2">
    <source>
        <dbReference type="ARBA" id="ARBA00004305"/>
    </source>
</evidence>
<protein>
    <recommendedName>
        <fullName evidence="6">Medium-chain specific acyl-CoA dehydrogenase, mitochondrial</fullName>
        <ecNumber evidence="5">1.3.8.7</ecNumber>
    </recommendedName>
</protein>
<reference evidence="21 22" key="1">
    <citation type="submission" date="2015-07" db="EMBL/GenBank/DDBJ databases">
        <title>The genome of Eufriesea mexicana.</title>
        <authorList>
            <person name="Pan H."/>
            <person name="Kapheim K."/>
        </authorList>
    </citation>
    <scope>NUCLEOTIDE SEQUENCE [LARGE SCALE GENOMIC DNA]</scope>
    <source>
        <strain evidence="21">0111107269</strain>
        <tissue evidence="21">Whole body</tissue>
    </source>
</reference>
<dbReference type="GO" id="GO:0051793">
    <property type="term" value="P:medium-chain fatty acid catabolic process"/>
    <property type="evidence" value="ECO:0007669"/>
    <property type="project" value="TreeGrafter"/>
</dbReference>
<dbReference type="EC" id="1.3.8.7" evidence="5"/>
<evidence type="ECO:0000256" key="12">
    <source>
        <dbReference type="ARBA" id="ARBA00023098"/>
    </source>
</evidence>
<comment type="pathway">
    <text evidence="3">Lipid metabolism; mitochondrial fatty acid beta-oxidation.</text>
</comment>
<sequence>MRTFSSKSDYATGYNFELNDTQREMQELARKFTKEEIIPTAAEYDKSGKYPWDIVKKAWSLGLLNKHVPQHCGGMDVGTFEGCLVGEEFAYGCTGISTALEGSGLGQAPVVAFGTKEQQKKYLGRLIEEPLVAAYCVTEPGAGSDVAGIKTKAVKKGNEWIINGTKMWITNGGVANWYFLLARTNPDPKAPPGKAFTAFIVDRESEGLTPGRKEINMGQRASDTRMITFEEVRVPEENVLGKEGEGFKIAMKTFDKTRPMVAASSVGLAQRAFDEAIKYAIERKAFNKIIAEHQAVAFMLSDMIIGVETARLAWMKAAWAADHGLPSATTLASIAKCYGGDVANKCATDAVQIFGGAGFNSEYPVEKLMRDAKIYQIYEGTAQIQRLIISRNLLNEAMQKNVCFERSACARGRRAGGGTPVCLSAGMHEGRMATGTGEGGGHTALENTTATALTESSSSSSSSVPNILTENNTATNLPLAGPQQQNLHQVQQQQAQQQQQQQQQTHSRPRVNLVTDLPANDTSGISKNACQVQIPSSSSIRSVASFIIRNQILANSESCRINDQTRIDKDKNHDLANDNPTRPADRNLPAAD</sequence>
<proteinExistence type="inferred from homology"/>
<dbReference type="Pfam" id="PF02770">
    <property type="entry name" value="Acyl-CoA_dh_M"/>
    <property type="match status" value="1"/>
</dbReference>
<dbReference type="InterPro" id="IPR013786">
    <property type="entry name" value="AcylCoA_DH/ox_N"/>
</dbReference>
<evidence type="ECO:0000256" key="13">
    <source>
        <dbReference type="ARBA" id="ARBA00023128"/>
    </source>
</evidence>
<feature type="compositionally biased region" description="Low complexity" evidence="17">
    <location>
        <begin position="483"/>
        <end position="504"/>
    </location>
</feature>
<evidence type="ECO:0000256" key="1">
    <source>
        <dbReference type="ARBA" id="ARBA00001974"/>
    </source>
</evidence>
<dbReference type="Pfam" id="PF02771">
    <property type="entry name" value="Acyl-CoA_dh_N"/>
    <property type="match status" value="1"/>
</dbReference>
<dbReference type="InterPro" id="IPR036250">
    <property type="entry name" value="AcylCo_DH-like_C"/>
</dbReference>
<evidence type="ECO:0000259" key="18">
    <source>
        <dbReference type="Pfam" id="PF00441"/>
    </source>
</evidence>
<dbReference type="EMBL" id="KQ770168">
    <property type="protein sequence ID" value="OAD52689.1"/>
    <property type="molecule type" value="Genomic_DNA"/>
</dbReference>
<dbReference type="InterPro" id="IPR050741">
    <property type="entry name" value="Acyl-CoA_dehydrogenase"/>
</dbReference>
<evidence type="ECO:0000256" key="9">
    <source>
        <dbReference type="ARBA" id="ARBA00022832"/>
    </source>
</evidence>
<dbReference type="InterPro" id="IPR009100">
    <property type="entry name" value="AcylCoA_DH/oxidase_NM_dom_sf"/>
</dbReference>
<keyword evidence="13" id="KW-0496">Mitochondrion</keyword>
<keyword evidence="8 15" id="KW-0274">FAD</keyword>
<evidence type="ECO:0000256" key="15">
    <source>
        <dbReference type="RuleBase" id="RU362125"/>
    </source>
</evidence>
<keyword evidence="22" id="KW-1185">Reference proteome</keyword>
<dbReference type="PANTHER" id="PTHR48083">
    <property type="entry name" value="MEDIUM-CHAIN SPECIFIC ACYL-COA DEHYDROGENASE, MITOCHONDRIAL-RELATED"/>
    <property type="match status" value="1"/>
</dbReference>
<comment type="catalytic activity">
    <reaction evidence="14">
        <text>a medium-chain 2,3-saturated fatty acyl-CoA + oxidized [electron-transfer flavoprotein] + H(+) = a medium-chain (2E)-enoyl-CoA + reduced [electron-transfer flavoprotein]</text>
        <dbReference type="Rhea" id="RHEA:14477"/>
        <dbReference type="Rhea" id="RHEA-COMP:10685"/>
        <dbReference type="Rhea" id="RHEA-COMP:10686"/>
        <dbReference type="ChEBI" id="CHEBI:15378"/>
        <dbReference type="ChEBI" id="CHEBI:57692"/>
        <dbReference type="ChEBI" id="CHEBI:58307"/>
        <dbReference type="ChEBI" id="CHEBI:83723"/>
        <dbReference type="ChEBI" id="CHEBI:83726"/>
        <dbReference type="EC" id="1.3.8.7"/>
    </reaction>
</comment>
<comment type="similarity">
    <text evidence="4 15">Belongs to the acyl-CoA dehydrogenase family.</text>
</comment>
<evidence type="ECO:0000256" key="3">
    <source>
        <dbReference type="ARBA" id="ARBA00005198"/>
    </source>
</evidence>
<dbReference type="Proteomes" id="UP000250275">
    <property type="component" value="Unassembled WGS sequence"/>
</dbReference>
<comment type="cofactor">
    <cofactor evidence="1 15">
        <name>FAD</name>
        <dbReference type="ChEBI" id="CHEBI:57692"/>
    </cofactor>
</comment>
<dbReference type="PROSITE" id="PS00072">
    <property type="entry name" value="ACYL_COA_DH_1"/>
    <property type="match status" value="1"/>
</dbReference>
<evidence type="ECO:0000256" key="10">
    <source>
        <dbReference type="ARBA" id="ARBA00022946"/>
    </source>
</evidence>
<dbReference type="GO" id="GO:0070991">
    <property type="term" value="F:medium-chain fatty acyl-CoA dehydrogenase activity"/>
    <property type="evidence" value="ECO:0007669"/>
    <property type="project" value="UniProtKB-EC"/>
</dbReference>
<accession>A0A310SEM6</accession>
<evidence type="ECO:0000256" key="8">
    <source>
        <dbReference type="ARBA" id="ARBA00022827"/>
    </source>
</evidence>
<evidence type="ECO:0000256" key="4">
    <source>
        <dbReference type="ARBA" id="ARBA00009347"/>
    </source>
</evidence>
<gene>
    <name evidence="21" type="ORF">WN48_00392</name>
</gene>
<dbReference type="FunFam" id="2.40.110.10:FF:000007">
    <property type="entry name" value="Medium-chain specific acyl-CoA dehydrogenase, mitochondrial"/>
    <property type="match status" value="1"/>
</dbReference>
<evidence type="ECO:0000256" key="5">
    <source>
        <dbReference type="ARBA" id="ARBA00012033"/>
    </source>
</evidence>
<dbReference type="Gene3D" id="1.10.540.10">
    <property type="entry name" value="Acyl-CoA dehydrogenase/oxidase, N-terminal domain"/>
    <property type="match status" value="1"/>
</dbReference>
<name>A0A310SEM6_9HYME</name>
<evidence type="ECO:0000313" key="21">
    <source>
        <dbReference type="EMBL" id="OAD52689.1"/>
    </source>
</evidence>
<dbReference type="Gene3D" id="2.40.110.10">
    <property type="entry name" value="Butyryl-CoA Dehydrogenase, subunit A, domain 2"/>
    <property type="match status" value="1"/>
</dbReference>
<feature type="domain" description="Acyl-CoA dehydrogenase/oxidase N-terminal" evidence="20">
    <location>
        <begin position="20"/>
        <end position="128"/>
    </location>
</feature>
<dbReference type="FunFam" id="1.20.140.10:FF:000011">
    <property type="entry name" value="Medium-chain specific acyl-CoA dehydrogenase, mitochondrial"/>
    <property type="match status" value="1"/>
</dbReference>
<keyword evidence="11 15" id="KW-0560">Oxidoreductase</keyword>
<feature type="compositionally biased region" description="Basic and acidic residues" evidence="17">
    <location>
        <begin position="564"/>
        <end position="576"/>
    </location>
</feature>